<gene>
    <name evidence="1" type="ORF">SNA_10235</name>
</gene>
<comment type="caution">
    <text evidence="1">The sequence shown here is derived from an EMBL/GenBank/DDBJ whole genome shotgun (WGS) entry which is preliminary data.</text>
</comment>
<sequence length="65" mass="7025">MDGAADAIRPVLDLSVSLRNNGIVVSAARVRHAVTVGPVRDAILARDLREEIALFEPARRPALPR</sequence>
<dbReference type="AlphaFoldDB" id="A0A0D7CPP6"/>
<reference evidence="1 2" key="1">
    <citation type="submission" date="2014-09" db="EMBL/GenBank/DDBJ databases">
        <title>Draft genome sequence of Streptomyces natalensis ATCC 27448, producer of the antifungal pimaricin.</title>
        <authorList>
            <person name="Mendes M.V."/>
            <person name="Beites T."/>
            <person name="Pires S."/>
            <person name="Santos C.L."/>
            <person name="Moradas-Ferreira P."/>
        </authorList>
    </citation>
    <scope>NUCLEOTIDE SEQUENCE [LARGE SCALE GENOMIC DNA]</scope>
    <source>
        <strain evidence="1 2">ATCC 27448</strain>
    </source>
</reference>
<dbReference type="EMBL" id="JRKI01000012">
    <property type="protein sequence ID" value="KIZ18041.1"/>
    <property type="molecule type" value="Genomic_DNA"/>
</dbReference>
<evidence type="ECO:0000313" key="1">
    <source>
        <dbReference type="EMBL" id="KIZ18041.1"/>
    </source>
</evidence>
<name>A0A0D7CPP6_9ACTN</name>
<proteinExistence type="predicted"/>
<protein>
    <submittedName>
        <fullName evidence="1">Uncharacterized protein</fullName>
    </submittedName>
</protein>
<organism evidence="1 2">
    <name type="scientific">Streptomyces natalensis ATCC 27448</name>
    <dbReference type="NCBI Taxonomy" id="1240678"/>
    <lineage>
        <taxon>Bacteria</taxon>
        <taxon>Bacillati</taxon>
        <taxon>Actinomycetota</taxon>
        <taxon>Actinomycetes</taxon>
        <taxon>Kitasatosporales</taxon>
        <taxon>Streptomycetaceae</taxon>
        <taxon>Streptomyces</taxon>
    </lineage>
</organism>
<dbReference type="RefSeq" id="WP_030072654.1">
    <property type="nucleotide sequence ID" value="NZ_JRKI01000012.1"/>
</dbReference>
<dbReference type="PATRIC" id="fig|1240678.4.peg.2139"/>
<accession>A0A0D7CPP6</accession>
<keyword evidence="2" id="KW-1185">Reference proteome</keyword>
<evidence type="ECO:0000313" key="2">
    <source>
        <dbReference type="Proteomes" id="UP000032458"/>
    </source>
</evidence>
<dbReference type="Proteomes" id="UP000032458">
    <property type="component" value="Unassembled WGS sequence"/>
</dbReference>